<dbReference type="PRINTS" id="PR00080">
    <property type="entry name" value="SDRFAMILY"/>
</dbReference>
<dbReference type="Gene3D" id="3.40.50.720">
    <property type="entry name" value="NAD(P)-binding Rossmann-like Domain"/>
    <property type="match status" value="1"/>
</dbReference>
<evidence type="ECO:0000313" key="2">
    <source>
        <dbReference type="EMBL" id="WOH14609.1"/>
    </source>
</evidence>
<name>A0AAF0XWW3_DAUCS</name>
<dbReference type="GO" id="GO:0016616">
    <property type="term" value="F:oxidoreductase activity, acting on the CH-OH group of donors, NAD or NADP as acceptor"/>
    <property type="evidence" value="ECO:0007669"/>
    <property type="project" value="UniProtKB-ARBA"/>
</dbReference>
<sequence length="272" mass="29028">MEAWSSLEGKVVMVTGASSGFGRELCVDLAKAGCRVIAAARRTNRLQSLCEEINGSPDAIELTKAPISGSISCRAEAVELDVAGDEETIKMAVEKAWKCFGRIDALVNNAGIRGGVNSSLELSEEEWNNVVRTNLTGSWLVSKHVGLLMVEAVQEGCIINISSTGGVNRTLAHGLLAYGSSKAGLNSMTKIMALELGKHNIRVNSISPDIFKSEITEGLMKKDSLKAFLTPDPALSSLVRYLIHDTSKYVTGNIFIVDSGTTLPALPIFSSL</sequence>
<dbReference type="AlphaFoldDB" id="A0AAF0XWW3"/>
<comment type="similarity">
    <text evidence="1">Belongs to the short-chain dehydrogenases/reductases (SDR) family.</text>
</comment>
<evidence type="ECO:0000256" key="1">
    <source>
        <dbReference type="RuleBase" id="RU000363"/>
    </source>
</evidence>
<dbReference type="PANTHER" id="PTHR44375:SF22">
    <property type="entry name" value="11-BETA-HYDROXYSTEROID DEHYDROGENASE-LIKE 4A"/>
    <property type="match status" value="1"/>
</dbReference>
<reference evidence="2" key="2">
    <citation type="submission" date="2022-03" db="EMBL/GenBank/DDBJ databases">
        <title>Draft title - Genomic analysis of global carrot germplasm unveils the trajectory of domestication and the origin of high carotenoid orange carrot.</title>
        <authorList>
            <person name="Iorizzo M."/>
            <person name="Ellison S."/>
            <person name="Senalik D."/>
            <person name="Macko-Podgorni A."/>
            <person name="Grzebelus D."/>
            <person name="Bostan H."/>
            <person name="Rolling W."/>
            <person name="Curaba J."/>
            <person name="Simon P."/>
        </authorList>
    </citation>
    <scope>NUCLEOTIDE SEQUENCE</scope>
    <source>
        <tissue evidence="2">Leaf</tissue>
    </source>
</reference>
<protein>
    <submittedName>
        <fullName evidence="2">Uncharacterized protein</fullName>
    </submittedName>
</protein>
<dbReference type="PANTHER" id="PTHR44375">
    <property type="entry name" value="BETA-KETOACYL-ACP REDUCTASE-LIKE PROTEIN-RELATED"/>
    <property type="match status" value="1"/>
</dbReference>
<organism evidence="2 3">
    <name type="scientific">Daucus carota subsp. sativus</name>
    <name type="common">Carrot</name>
    <dbReference type="NCBI Taxonomy" id="79200"/>
    <lineage>
        <taxon>Eukaryota</taxon>
        <taxon>Viridiplantae</taxon>
        <taxon>Streptophyta</taxon>
        <taxon>Embryophyta</taxon>
        <taxon>Tracheophyta</taxon>
        <taxon>Spermatophyta</taxon>
        <taxon>Magnoliopsida</taxon>
        <taxon>eudicotyledons</taxon>
        <taxon>Gunneridae</taxon>
        <taxon>Pentapetalae</taxon>
        <taxon>asterids</taxon>
        <taxon>campanulids</taxon>
        <taxon>Apiales</taxon>
        <taxon>Apiaceae</taxon>
        <taxon>Apioideae</taxon>
        <taxon>Scandiceae</taxon>
        <taxon>Daucinae</taxon>
        <taxon>Daucus</taxon>
        <taxon>Daucus sect. Daucus</taxon>
    </lineage>
</organism>
<evidence type="ECO:0000313" key="3">
    <source>
        <dbReference type="Proteomes" id="UP000077755"/>
    </source>
</evidence>
<dbReference type="SUPFAM" id="SSF51735">
    <property type="entry name" value="NAD(P)-binding Rossmann-fold domains"/>
    <property type="match status" value="1"/>
</dbReference>
<dbReference type="Proteomes" id="UP000077755">
    <property type="component" value="Chromosome 9"/>
</dbReference>
<dbReference type="FunFam" id="3.40.50.720:FF:000084">
    <property type="entry name" value="Short-chain dehydrogenase reductase"/>
    <property type="match status" value="1"/>
</dbReference>
<dbReference type="CDD" id="cd05233">
    <property type="entry name" value="SDR_c"/>
    <property type="match status" value="1"/>
</dbReference>
<dbReference type="EMBL" id="CP093351">
    <property type="protein sequence ID" value="WOH14609.1"/>
    <property type="molecule type" value="Genomic_DNA"/>
</dbReference>
<proteinExistence type="inferred from homology"/>
<dbReference type="PRINTS" id="PR00081">
    <property type="entry name" value="GDHRDH"/>
</dbReference>
<dbReference type="Pfam" id="PF00106">
    <property type="entry name" value="adh_short"/>
    <property type="match status" value="1"/>
</dbReference>
<reference evidence="2" key="1">
    <citation type="journal article" date="2016" name="Nat. Genet.">
        <title>A high-quality carrot genome assembly provides new insights into carotenoid accumulation and asterid genome evolution.</title>
        <authorList>
            <person name="Iorizzo M."/>
            <person name="Ellison S."/>
            <person name="Senalik D."/>
            <person name="Zeng P."/>
            <person name="Satapoomin P."/>
            <person name="Huang J."/>
            <person name="Bowman M."/>
            <person name="Iovene M."/>
            <person name="Sanseverino W."/>
            <person name="Cavagnaro P."/>
            <person name="Yildiz M."/>
            <person name="Macko-Podgorni A."/>
            <person name="Moranska E."/>
            <person name="Grzebelus E."/>
            <person name="Grzebelus D."/>
            <person name="Ashrafi H."/>
            <person name="Zheng Z."/>
            <person name="Cheng S."/>
            <person name="Spooner D."/>
            <person name="Van Deynze A."/>
            <person name="Simon P."/>
        </authorList>
    </citation>
    <scope>NUCLEOTIDE SEQUENCE</scope>
    <source>
        <tissue evidence="2">Leaf</tissue>
    </source>
</reference>
<keyword evidence="3" id="KW-1185">Reference proteome</keyword>
<dbReference type="InterPro" id="IPR002347">
    <property type="entry name" value="SDR_fam"/>
</dbReference>
<gene>
    <name evidence="2" type="ORF">DCAR_0934129</name>
</gene>
<dbReference type="InterPro" id="IPR036291">
    <property type="entry name" value="NAD(P)-bd_dom_sf"/>
</dbReference>
<accession>A0AAF0XWW3</accession>